<evidence type="ECO:0000313" key="1">
    <source>
        <dbReference type="EMBL" id="RAK93659.1"/>
    </source>
</evidence>
<dbReference type="EMBL" id="KZ824536">
    <property type="protein sequence ID" value="RAK93659.1"/>
    <property type="molecule type" value="Genomic_DNA"/>
</dbReference>
<protein>
    <submittedName>
        <fullName evidence="1">Uncharacterized protein</fullName>
    </submittedName>
</protein>
<gene>
    <name evidence="1" type="ORF">BO79DRAFT_25964</name>
</gene>
<sequence length="120" mass="13758">MKVNMPQIYCICTSNHQNYPTLPCITYKKNGQERNASFCCKADCMYVSKSISFCSLFPFISSISSQTDGLPYAVRCSFLSFFHSYFFFLLFNFWGSLGLVFVRSYPPLMVLTFPGKMGDH</sequence>
<evidence type="ECO:0000313" key="2">
    <source>
        <dbReference type="Proteomes" id="UP000249748"/>
    </source>
</evidence>
<reference evidence="1" key="1">
    <citation type="submission" date="2018-02" db="EMBL/GenBank/DDBJ databases">
        <title>The genomes of Aspergillus section Nigri reveals drivers in fungal speciation.</title>
        <authorList>
            <consortium name="DOE Joint Genome Institute"/>
            <person name="Vesth T.C."/>
            <person name="Nybo J."/>
            <person name="Theobald S."/>
            <person name="Brandl J."/>
            <person name="Frisvad J.C."/>
            <person name="Nielsen K.F."/>
            <person name="Lyhne E.K."/>
            <person name="Kogle M.E."/>
            <person name="Kuo A."/>
            <person name="Riley R."/>
            <person name="Clum A."/>
            <person name="Nolan M."/>
            <person name="Lipzen A."/>
            <person name="Salamov A."/>
            <person name="Henrissat B."/>
            <person name="Wiebenga A."/>
            <person name="De vries R.P."/>
            <person name="Grigoriev I.V."/>
            <person name="Mortensen U.H."/>
            <person name="Andersen M.R."/>
            <person name="Baker S.E."/>
        </authorList>
    </citation>
    <scope>NUCLEOTIDE SEQUENCE</scope>
    <source>
        <strain evidence="1">CBS 115574</strain>
    </source>
</reference>
<name>A0ACD1IT01_9EURO</name>
<dbReference type="Proteomes" id="UP000249748">
    <property type="component" value="Unassembled WGS sequence"/>
</dbReference>
<keyword evidence="2" id="KW-1185">Reference proteome</keyword>
<proteinExistence type="predicted"/>
<organism evidence="1 2">
    <name type="scientific">Aspergillus costaricaensis CBS 115574</name>
    <dbReference type="NCBI Taxonomy" id="1448317"/>
    <lineage>
        <taxon>Eukaryota</taxon>
        <taxon>Fungi</taxon>
        <taxon>Dikarya</taxon>
        <taxon>Ascomycota</taxon>
        <taxon>Pezizomycotina</taxon>
        <taxon>Eurotiomycetes</taxon>
        <taxon>Eurotiomycetidae</taxon>
        <taxon>Eurotiales</taxon>
        <taxon>Aspergillaceae</taxon>
        <taxon>Aspergillus</taxon>
        <taxon>Aspergillus subgen. Circumdati</taxon>
    </lineage>
</organism>
<accession>A0ACD1IT01</accession>